<dbReference type="Proteomes" id="UP001165960">
    <property type="component" value="Unassembled WGS sequence"/>
</dbReference>
<sequence>MDEQNKLEVPAVSVSIDQAHEFVKPEFPPVPYTKPEWFGNSNADCFFEVLKGGIQIETLKLQASPYTAIGRIPICQIIMEHPSVSRYHAVLQFNQKGKAFIFDLNSSHGTFLNKTKIEPRKYYPLKFGDQLKFGDSTRLFVFNEPQEPENDEKPQPNSVMRIESGDNENPEVAEEENFYTEDPKKALYIFMENRGDEPVFEVEEEGPGHSKFYHARVRLPVYIDESDPNQALYGRGSAGKKGTCTGLSLNPIREAERLAALDACIKLDKAGVLRGDNDGESIARNKRLKAILDDYDSDENLFYDPAAEAEKDRRNKKKQKRGSGKVETFDSLKLQSEQIQGKMLTLTEQMSKLDCQQATDADDEFAELMGSLKKDQIEKDKKTLTSAYEKLALELKKVTKLTEIVAPGQAVQVSAPVVPALNAIQPIPTAQEPKLPPPVKEQSIPTKSVYELKADHAVSSDDESAPQEDARKPEIEEEIESWVPPEGQTGDGRTFLNEKFGY</sequence>
<gene>
    <name evidence="1" type="ORF">DSO57_1018911</name>
</gene>
<proteinExistence type="predicted"/>
<evidence type="ECO:0000313" key="1">
    <source>
        <dbReference type="EMBL" id="KAJ9077219.1"/>
    </source>
</evidence>
<reference evidence="1" key="1">
    <citation type="submission" date="2022-04" db="EMBL/GenBank/DDBJ databases">
        <title>Genome of the entomopathogenic fungus Entomophthora muscae.</title>
        <authorList>
            <person name="Elya C."/>
            <person name="Lovett B.R."/>
            <person name="Lee E."/>
            <person name="Macias A.M."/>
            <person name="Hajek A.E."/>
            <person name="De Bivort B.L."/>
            <person name="Kasson M.T."/>
            <person name="De Fine Licht H.H."/>
            <person name="Stajich J.E."/>
        </authorList>
    </citation>
    <scope>NUCLEOTIDE SEQUENCE</scope>
    <source>
        <strain evidence="1">Berkeley</strain>
    </source>
</reference>
<evidence type="ECO:0000313" key="2">
    <source>
        <dbReference type="Proteomes" id="UP001165960"/>
    </source>
</evidence>
<keyword evidence="2" id="KW-1185">Reference proteome</keyword>
<comment type="caution">
    <text evidence="1">The sequence shown here is derived from an EMBL/GenBank/DDBJ whole genome shotgun (WGS) entry which is preliminary data.</text>
</comment>
<protein>
    <submittedName>
        <fullName evidence="1">Uncharacterized protein</fullName>
    </submittedName>
</protein>
<dbReference type="EMBL" id="QTSX02002213">
    <property type="protein sequence ID" value="KAJ9077219.1"/>
    <property type="molecule type" value="Genomic_DNA"/>
</dbReference>
<name>A0ACC2TRJ9_9FUNG</name>
<organism evidence="1 2">
    <name type="scientific">Entomophthora muscae</name>
    <dbReference type="NCBI Taxonomy" id="34485"/>
    <lineage>
        <taxon>Eukaryota</taxon>
        <taxon>Fungi</taxon>
        <taxon>Fungi incertae sedis</taxon>
        <taxon>Zoopagomycota</taxon>
        <taxon>Entomophthoromycotina</taxon>
        <taxon>Entomophthoromycetes</taxon>
        <taxon>Entomophthorales</taxon>
        <taxon>Entomophthoraceae</taxon>
        <taxon>Entomophthora</taxon>
    </lineage>
</organism>
<accession>A0ACC2TRJ9</accession>